<protein>
    <submittedName>
        <fullName evidence="4">Esterase/lipase</fullName>
    </submittedName>
</protein>
<dbReference type="RefSeq" id="WP_243408138.1">
    <property type="nucleotide sequence ID" value="NZ_FZMO01000554.1"/>
</dbReference>
<dbReference type="InterPro" id="IPR029058">
    <property type="entry name" value="AB_hydrolase_fold"/>
</dbReference>
<feature type="region of interest" description="Disordered" evidence="2">
    <location>
        <begin position="70"/>
        <end position="113"/>
    </location>
</feature>
<feature type="region of interest" description="Disordered" evidence="2">
    <location>
        <begin position="27"/>
        <end position="53"/>
    </location>
</feature>
<dbReference type="AlphaFoldDB" id="A0A2I2L1Y0"/>
<dbReference type="InterPro" id="IPR050300">
    <property type="entry name" value="GDXG_lipolytic_enzyme"/>
</dbReference>
<evidence type="ECO:0000256" key="1">
    <source>
        <dbReference type="ARBA" id="ARBA00022801"/>
    </source>
</evidence>
<accession>A0A2I2L1Y0</accession>
<dbReference type="Pfam" id="PF20434">
    <property type="entry name" value="BD-FAE"/>
    <property type="match status" value="1"/>
</dbReference>
<dbReference type="PROSITE" id="PS51257">
    <property type="entry name" value="PROKAR_LIPOPROTEIN"/>
    <property type="match status" value="1"/>
</dbReference>
<feature type="compositionally biased region" description="Low complexity" evidence="2">
    <location>
        <begin position="87"/>
        <end position="102"/>
    </location>
</feature>
<dbReference type="PANTHER" id="PTHR48081:SF13">
    <property type="entry name" value="ALPHA_BETA HYDROLASE"/>
    <property type="match status" value="1"/>
</dbReference>
<keyword evidence="1" id="KW-0378">Hydrolase</keyword>
<dbReference type="Proteomes" id="UP000234331">
    <property type="component" value="Unassembled WGS sequence"/>
</dbReference>
<organism evidence="4 5">
    <name type="scientific">Frankia canadensis</name>
    <dbReference type="NCBI Taxonomy" id="1836972"/>
    <lineage>
        <taxon>Bacteria</taxon>
        <taxon>Bacillati</taxon>
        <taxon>Actinomycetota</taxon>
        <taxon>Actinomycetes</taxon>
        <taxon>Frankiales</taxon>
        <taxon>Frankiaceae</taxon>
        <taxon>Frankia</taxon>
    </lineage>
</organism>
<name>A0A2I2L1Y0_9ACTN</name>
<keyword evidence="5" id="KW-1185">Reference proteome</keyword>
<feature type="domain" description="BD-FAE-like" evidence="3">
    <location>
        <begin position="119"/>
        <end position="328"/>
    </location>
</feature>
<dbReference type="PANTHER" id="PTHR48081">
    <property type="entry name" value="AB HYDROLASE SUPERFAMILY PROTEIN C4A8.06C"/>
    <property type="match status" value="1"/>
</dbReference>
<evidence type="ECO:0000313" key="5">
    <source>
        <dbReference type="Proteomes" id="UP000234331"/>
    </source>
</evidence>
<dbReference type="InterPro" id="IPR049492">
    <property type="entry name" value="BD-FAE-like_dom"/>
</dbReference>
<sequence>MSRPVTTTIAGGLLALGVAITAGCRPGGPRAHPTAPPADTGRPGGPTDLPAGTWTRHDLVYAPVSRAQRLDLYRPSPPPFPGGADDSASSTEAGGTTEAGGIARTGGTGRATGSARAAAGALPVVLTIHGGAFAVGDKRDDLPVVRALVRAGYAVASVNYRLSGEARFPAAVQDVKAAVRWLRAHADEYGLDPDRIAASGASAGAYLALMLGATAGVPMYDDPALGHPGVSSDVRAVVDFFGPVNFASMDDQARANVHCSAGDAGHGRRGSPESRFLGRTVATAPQLVRVASPLHYLGRGPLPPFLLEHGDADCTVPHGQTLELADALRAAGAPVVEATIVAGAGHGPDFPTADRMPTVLAFLARALDR</sequence>
<evidence type="ECO:0000256" key="2">
    <source>
        <dbReference type="SAM" id="MobiDB-lite"/>
    </source>
</evidence>
<gene>
    <name evidence="4" type="ORF">FRACA_860020</name>
</gene>
<dbReference type="Gene3D" id="3.40.50.1820">
    <property type="entry name" value="alpha/beta hydrolase"/>
    <property type="match status" value="1"/>
</dbReference>
<dbReference type="GO" id="GO:0016787">
    <property type="term" value="F:hydrolase activity"/>
    <property type="evidence" value="ECO:0007669"/>
    <property type="project" value="UniProtKB-KW"/>
</dbReference>
<dbReference type="SUPFAM" id="SSF53474">
    <property type="entry name" value="alpha/beta-Hydrolases"/>
    <property type="match status" value="1"/>
</dbReference>
<evidence type="ECO:0000259" key="3">
    <source>
        <dbReference type="Pfam" id="PF20434"/>
    </source>
</evidence>
<reference evidence="4 5" key="1">
    <citation type="submission" date="2017-06" db="EMBL/GenBank/DDBJ databases">
        <authorList>
            <person name="Kim H.J."/>
            <person name="Triplett B.A."/>
        </authorList>
    </citation>
    <scope>NUCLEOTIDE SEQUENCE [LARGE SCALE GENOMIC DNA]</scope>
    <source>
        <strain evidence="4">FRACA_ARgP5</strain>
    </source>
</reference>
<dbReference type="EMBL" id="FZMO01000554">
    <property type="protein sequence ID" value="SNQ51922.1"/>
    <property type="molecule type" value="Genomic_DNA"/>
</dbReference>
<evidence type="ECO:0000313" key="4">
    <source>
        <dbReference type="EMBL" id="SNQ51922.1"/>
    </source>
</evidence>
<proteinExistence type="predicted"/>